<dbReference type="InterPro" id="IPR013039">
    <property type="entry name" value="DUF1588"/>
</dbReference>
<dbReference type="InterPro" id="IPR011429">
    <property type="entry name" value="Cyt_c_Planctomycete-type"/>
</dbReference>
<organism evidence="7 8">
    <name type="scientific">Alienimonas chondri</name>
    <dbReference type="NCBI Taxonomy" id="2681879"/>
    <lineage>
        <taxon>Bacteria</taxon>
        <taxon>Pseudomonadati</taxon>
        <taxon>Planctomycetota</taxon>
        <taxon>Planctomycetia</taxon>
        <taxon>Planctomycetales</taxon>
        <taxon>Planctomycetaceae</taxon>
        <taxon>Alienimonas</taxon>
    </lineage>
</organism>
<dbReference type="InterPro" id="IPR013042">
    <property type="entry name" value="DUF1592"/>
</dbReference>
<sequence length="851" mass="93424">MLRRLTLAVVVACGSLASDGERSHAADALAGADLAALRPVLDKFCVDCHSDLYAENEFRLDAEALDLTRDLDAETVAVLTKVHDRLKAGEMPPKEASETPTAAQRGHAVAALAGMLHEASLKRQCEEGRTRLRRMTRGEYEHAVHDLLHIDVPLAGILPGDGVAHGFDRTVDALGTSSVLVNGYLEAADVAVNAAGLIRPQPEPVSERHDYLTHKRYENIRKPGNPVLLVLPDALAAFEPNYSPTELRSFKCEYPGRYRVRISAYAFNHDPAKAEPVVYRTFKGEFRAEDRTKTLVDHFAALPKPIDPPADWAPAPEEFEVSFAEGETLKFVPYDIGYKIRQETPPHSTESAVAIRWVEITGPLTEATPAPSHQALFGDNPVVWTNQEESEGKHWIEKTYAVHSETPKEDARRLLNRLATEAFRRPLRDGELDDLFGLLDERIDGGMTFGEAMKLGAKAILCDPAFLTIGGESGRDADFVPTPEGVEPTPQPLEPHALASRLSFMLWGSLPDAQLRAKADDGSISDPAVYRAEAERLLADPKHVRFNNDFLSQWLDLAWIDASVPDPGLAPEYDEVLHPAMVEETRRTFEYMLEENRPVREVADADWAILNTRLARHYNLDPEALGLPPVGFEKVSLPAGSVRGGFLTQASVAKVTANGTHTSPVLRGQFVMDAILGQPIPPPPPGIPAVEPDVRGAETIREMLAAHRADPACATCHNKMDPAGFAMEQLDVVGTYRERYRLPRGPGERIESQVGNRKIRIFNGLAVDPADVLPDGRAFANLKEFKTLLAADERQLAVSLAEKWLVYGTGEGCGFADRRAVDAIVDEAAAEDYGLRTLLLAAVCSDAFKRR</sequence>
<evidence type="ECO:0008006" key="9">
    <source>
        <dbReference type="Google" id="ProtNLM"/>
    </source>
</evidence>
<evidence type="ECO:0000259" key="6">
    <source>
        <dbReference type="Pfam" id="PF07637"/>
    </source>
</evidence>
<dbReference type="EMBL" id="WTPX01000050">
    <property type="protein sequence ID" value="NNJ25805.1"/>
    <property type="molecule type" value="Genomic_DNA"/>
</dbReference>
<evidence type="ECO:0000259" key="4">
    <source>
        <dbReference type="Pfam" id="PF07631"/>
    </source>
</evidence>
<evidence type="ECO:0000313" key="8">
    <source>
        <dbReference type="Proteomes" id="UP000609651"/>
    </source>
</evidence>
<proteinExistence type="predicted"/>
<protein>
    <recommendedName>
        <fullName evidence="9">DUF1592 domain-containing protein</fullName>
    </recommendedName>
</protein>
<feature type="domain" description="DUF1587" evidence="2">
    <location>
        <begin position="133"/>
        <end position="195"/>
    </location>
</feature>
<dbReference type="Pfam" id="PF07626">
    <property type="entry name" value="PSD3"/>
    <property type="match status" value="1"/>
</dbReference>
<reference evidence="7 8" key="1">
    <citation type="journal article" date="2020" name="Syst. Appl. Microbiol.">
        <title>Alienimonas chondri sp. nov., a novel planctomycete isolated from the biofilm of the red alga Chondrus crispus.</title>
        <authorList>
            <person name="Vitorino I."/>
            <person name="Albuquerque L."/>
            <person name="Wiegand S."/>
            <person name="Kallscheuer N."/>
            <person name="da Costa M.S."/>
            <person name="Lobo-da-Cunha A."/>
            <person name="Jogler C."/>
            <person name="Lage O.M."/>
        </authorList>
    </citation>
    <scope>NUCLEOTIDE SEQUENCE [LARGE SCALE GENOMIC DNA]</scope>
    <source>
        <strain evidence="7 8">LzC2</strain>
    </source>
</reference>
<feature type="domain" description="DUF1585" evidence="1">
    <location>
        <begin position="775"/>
        <end position="848"/>
    </location>
</feature>
<feature type="domain" description="DUF1595" evidence="6">
    <location>
        <begin position="411"/>
        <end position="467"/>
    </location>
</feature>
<evidence type="ECO:0000259" key="5">
    <source>
        <dbReference type="Pfam" id="PF07635"/>
    </source>
</evidence>
<dbReference type="RefSeq" id="WP_171186186.1">
    <property type="nucleotide sequence ID" value="NZ_WTPX01000050.1"/>
</dbReference>
<dbReference type="Pfam" id="PF07624">
    <property type="entry name" value="PSD2"/>
    <property type="match status" value="1"/>
</dbReference>
<dbReference type="InterPro" id="IPR013043">
    <property type="entry name" value="DUF1595"/>
</dbReference>
<name>A0ABX1VE65_9PLAN</name>
<dbReference type="InterPro" id="IPR011478">
    <property type="entry name" value="DUF1585"/>
</dbReference>
<feature type="domain" description="Cytochrome C Planctomycete-type" evidence="5">
    <location>
        <begin position="45"/>
        <end position="95"/>
    </location>
</feature>
<evidence type="ECO:0000259" key="1">
    <source>
        <dbReference type="Pfam" id="PF07624"/>
    </source>
</evidence>
<evidence type="ECO:0000259" key="2">
    <source>
        <dbReference type="Pfam" id="PF07626"/>
    </source>
</evidence>
<evidence type="ECO:0000313" key="7">
    <source>
        <dbReference type="EMBL" id="NNJ25805.1"/>
    </source>
</evidence>
<dbReference type="Pfam" id="PF07631">
    <property type="entry name" value="PSD4"/>
    <property type="match status" value="1"/>
</dbReference>
<dbReference type="InterPro" id="IPR013036">
    <property type="entry name" value="DUF1587"/>
</dbReference>
<keyword evidence="8" id="KW-1185">Reference proteome</keyword>
<dbReference type="Proteomes" id="UP000609651">
    <property type="component" value="Unassembled WGS sequence"/>
</dbReference>
<feature type="domain" description="DUF1588" evidence="3">
    <location>
        <begin position="643"/>
        <end position="739"/>
    </location>
</feature>
<accession>A0ABX1VE65</accession>
<evidence type="ECO:0000259" key="3">
    <source>
        <dbReference type="Pfam" id="PF07627"/>
    </source>
</evidence>
<dbReference type="Pfam" id="PF07637">
    <property type="entry name" value="PSD5"/>
    <property type="match status" value="1"/>
</dbReference>
<dbReference type="Pfam" id="PF07627">
    <property type="entry name" value="PSCyt3"/>
    <property type="match status" value="1"/>
</dbReference>
<gene>
    <name evidence="7" type="ORF">LzC2_18800</name>
</gene>
<comment type="caution">
    <text evidence="7">The sequence shown here is derived from an EMBL/GenBank/DDBJ whole genome shotgun (WGS) entry which is preliminary data.</text>
</comment>
<dbReference type="Pfam" id="PF07635">
    <property type="entry name" value="PSCyt1"/>
    <property type="match status" value="1"/>
</dbReference>
<feature type="domain" description="DUF1592" evidence="4">
    <location>
        <begin position="493"/>
        <end position="620"/>
    </location>
</feature>